<dbReference type="InterPro" id="IPR038084">
    <property type="entry name" value="PduO/GlcC-like_sf"/>
</dbReference>
<dbReference type="InterPro" id="IPR010371">
    <property type="entry name" value="YBR137W-like"/>
</dbReference>
<evidence type="ECO:0000313" key="1">
    <source>
        <dbReference type="EMBL" id="MCC2126928.1"/>
    </source>
</evidence>
<dbReference type="PANTHER" id="PTHR28255">
    <property type="match status" value="1"/>
</dbReference>
<dbReference type="AlphaFoldDB" id="A0AAE3A9J9"/>
<dbReference type="EMBL" id="JAJEPS010000012">
    <property type="protein sequence ID" value="MCC2126928.1"/>
    <property type="molecule type" value="Genomic_DNA"/>
</dbReference>
<reference evidence="1 2" key="1">
    <citation type="submission" date="2021-10" db="EMBL/GenBank/DDBJ databases">
        <title>Anaerobic single-cell dispensing facilitates the cultivation of human gut bacteria.</title>
        <authorList>
            <person name="Afrizal A."/>
        </authorList>
    </citation>
    <scope>NUCLEOTIDE SEQUENCE [LARGE SCALE GENOMIC DNA]</scope>
    <source>
        <strain evidence="1 2">CLA-AA-H276</strain>
    </source>
</reference>
<comment type="caution">
    <text evidence="1">The sequence shown here is derived from an EMBL/GenBank/DDBJ whole genome shotgun (WGS) entry which is preliminary data.</text>
</comment>
<dbReference type="RefSeq" id="WP_308459739.1">
    <property type="nucleotide sequence ID" value="NZ_JAJEPS010000012.1"/>
</dbReference>
<dbReference type="InterPro" id="IPR005624">
    <property type="entry name" value="PduO/GlcC-like"/>
</dbReference>
<dbReference type="SUPFAM" id="SSF143744">
    <property type="entry name" value="GlcG-like"/>
    <property type="match status" value="1"/>
</dbReference>
<sequence length="165" mass="18839">MMLEETIRILSMQEEILQFPHFTNKDAWELGSYMVSEAAHNGLPVVISIRLNSGYTLFQYGFKGTNYCNEIWMKRKHNTVRTMEMSSLRLYMDLKMNQEELKDRGLNDEEYVACGGGFPIRVAGAGVIGSIIVSGLDHMADHEFAVACISQYLRVDEIPRLPVHF</sequence>
<organism evidence="1 2">
    <name type="scientific">Hominiventricola filiformis</name>
    <dbReference type="NCBI Taxonomy" id="2885352"/>
    <lineage>
        <taxon>Bacteria</taxon>
        <taxon>Bacillati</taxon>
        <taxon>Bacillota</taxon>
        <taxon>Clostridia</taxon>
        <taxon>Lachnospirales</taxon>
        <taxon>Lachnospiraceae</taxon>
        <taxon>Hominiventricola</taxon>
    </lineage>
</organism>
<dbReference type="Gene3D" id="3.30.450.150">
    <property type="entry name" value="Haem-degrading domain"/>
    <property type="match status" value="1"/>
</dbReference>
<dbReference type="PIRSF" id="PIRSF008757">
    <property type="entry name" value="UCP008757"/>
    <property type="match status" value="1"/>
</dbReference>
<dbReference type="Pfam" id="PF03928">
    <property type="entry name" value="HbpS-like"/>
    <property type="match status" value="1"/>
</dbReference>
<protein>
    <submittedName>
        <fullName evidence="1">Heme-binding protein</fullName>
    </submittedName>
</protein>
<name>A0AAE3A9J9_9FIRM</name>
<keyword evidence="2" id="KW-1185">Reference proteome</keyword>
<proteinExistence type="predicted"/>
<dbReference type="PANTHER" id="PTHR28255:SF1">
    <property type="entry name" value="UPF0303 PROTEIN YBR137W"/>
    <property type="match status" value="1"/>
</dbReference>
<accession>A0AAE3A9J9</accession>
<evidence type="ECO:0000313" key="2">
    <source>
        <dbReference type="Proteomes" id="UP001198220"/>
    </source>
</evidence>
<dbReference type="Proteomes" id="UP001198220">
    <property type="component" value="Unassembled WGS sequence"/>
</dbReference>
<gene>
    <name evidence="1" type="ORF">LKD36_12195</name>
</gene>